<accession>A0A419V5B7</accession>
<evidence type="ECO:0000313" key="1">
    <source>
        <dbReference type="EMBL" id="RKD75175.1"/>
    </source>
</evidence>
<reference evidence="1 2" key="1">
    <citation type="submission" date="2018-09" db="EMBL/GenBank/DDBJ databases">
        <title>Genomic Encyclopedia of Archaeal and Bacterial Type Strains, Phase II (KMG-II): from individual species to whole genera.</title>
        <authorList>
            <person name="Goeker M."/>
        </authorList>
    </citation>
    <scope>NUCLEOTIDE SEQUENCE [LARGE SCALE GENOMIC DNA]</scope>
    <source>
        <strain evidence="1 2">DSM 17008</strain>
    </source>
</reference>
<keyword evidence="2" id="KW-1185">Reference proteome</keyword>
<comment type="caution">
    <text evidence="1">The sequence shown here is derived from an EMBL/GenBank/DDBJ whole genome shotgun (WGS) entry which is preliminary data.</text>
</comment>
<sequence>MSFMIVNYELAITGRQRDFGAIENYIRTSYKSRELTSSCWMIETSFRQTPAQIVQEIYSLQDVDADHDRVVAAIVSPGNPGLYSSRNERANQS</sequence>
<dbReference type="AlphaFoldDB" id="A0A419V5B7"/>
<dbReference type="EMBL" id="RAPK01000007">
    <property type="protein sequence ID" value="RKD75175.1"/>
    <property type="molecule type" value="Genomic_DNA"/>
</dbReference>
<organism evidence="1 2">
    <name type="scientific">Sinobaca qinghaiensis</name>
    <dbReference type="NCBI Taxonomy" id="342944"/>
    <lineage>
        <taxon>Bacteria</taxon>
        <taxon>Bacillati</taxon>
        <taxon>Bacillota</taxon>
        <taxon>Bacilli</taxon>
        <taxon>Bacillales</taxon>
        <taxon>Sporolactobacillaceae</taxon>
        <taxon>Sinobaca</taxon>
    </lineage>
</organism>
<dbReference type="Proteomes" id="UP000285120">
    <property type="component" value="Unassembled WGS sequence"/>
</dbReference>
<protein>
    <submittedName>
        <fullName evidence="1">Uncharacterized protein</fullName>
    </submittedName>
</protein>
<proteinExistence type="predicted"/>
<dbReference type="RefSeq" id="WP_120192075.1">
    <property type="nucleotide sequence ID" value="NZ_RAPK01000007.1"/>
</dbReference>
<gene>
    <name evidence="1" type="ORF">ATL39_0872</name>
</gene>
<name>A0A419V5B7_9BACL</name>
<evidence type="ECO:0000313" key="2">
    <source>
        <dbReference type="Proteomes" id="UP000285120"/>
    </source>
</evidence>